<evidence type="ECO:0000313" key="3">
    <source>
        <dbReference type="Proteomes" id="UP000244336"/>
    </source>
</evidence>
<dbReference type="Gramene" id="PUZ74102">
    <property type="protein sequence ID" value="PUZ74102"/>
    <property type="gene ID" value="GQ55_1G038300"/>
</dbReference>
<organism evidence="2 3">
    <name type="scientific">Panicum hallii var. hallii</name>
    <dbReference type="NCBI Taxonomy" id="1504633"/>
    <lineage>
        <taxon>Eukaryota</taxon>
        <taxon>Viridiplantae</taxon>
        <taxon>Streptophyta</taxon>
        <taxon>Embryophyta</taxon>
        <taxon>Tracheophyta</taxon>
        <taxon>Spermatophyta</taxon>
        <taxon>Magnoliopsida</taxon>
        <taxon>Liliopsida</taxon>
        <taxon>Poales</taxon>
        <taxon>Poaceae</taxon>
        <taxon>PACMAD clade</taxon>
        <taxon>Panicoideae</taxon>
        <taxon>Panicodae</taxon>
        <taxon>Paniceae</taxon>
        <taxon>Panicinae</taxon>
        <taxon>Panicum</taxon>
        <taxon>Panicum sect. Panicum</taxon>
    </lineage>
</organism>
<dbReference type="Proteomes" id="UP000244336">
    <property type="component" value="Chromosome 1"/>
</dbReference>
<keyword evidence="3" id="KW-1185">Reference proteome</keyword>
<evidence type="ECO:0000313" key="2">
    <source>
        <dbReference type="EMBL" id="PUZ74102.1"/>
    </source>
</evidence>
<sequence length="161" mass="18355">MLQKCVGIFPVKLLLLAFSVARFTIPLHVVDVNCPVNKLLEMLSTCRGRWLKLTSRTRMLLEDSNSSGRPPDSMLLDGFRRSRPVRLPRDARKTSVIVPSELQAIPSHLQQSEAFPHEVLRPPSWESSETNWSKELLSCSVHEASRETKETRITRVVPKQQ</sequence>
<accession>A0A2T7F1Z5</accession>
<dbReference type="OrthoDB" id="695348at2759"/>
<protein>
    <submittedName>
        <fullName evidence="2">Uncharacterized protein</fullName>
    </submittedName>
</protein>
<feature type="chain" id="PRO_5015773577" evidence="1">
    <location>
        <begin position="22"/>
        <end position="161"/>
    </location>
</feature>
<dbReference type="AlphaFoldDB" id="A0A2T7F1Z5"/>
<dbReference type="EMBL" id="CM009749">
    <property type="protein sequence ID" value="PUZ74102.1"/>
    <property type="molecule type" value="Genomic_DNA"/>
</dbReference>
<reference evidence="2 3" key="1">
    <citation type="submission" date="2018-04" db="EMBL/GenBank/DDBJ databases">
        <title>WGS assembly of Panicum hallii var. hallii HAL2.</title>
        <authorList>
            <person name="Lovell J."/>
            <person name="Jenkins J."/>
            <person name="Lowry D."/>
            <person name="Mamidi S."/>
            <person name="Sreedasyam A."/>
            <person name="Weng X."/>
            <person name="Barry K."/>
            <person name="Bonette J."/>
            <person name="Campitelli B."/>
            <person name="Daum C."/>
            <person name="Gordon S."/>
            <person name="Gould B."/>
            <person name="Lipzen A."/>
            <person name="MacQueen A."/>
            <person name="Palacio-Mejia J."/>
            <person name="Plott C."/>
            <person name="Shakirov E."/>
            <person name="Shu S."/>
            <person name="Yoshinaga Y."/>
            <person name="Zane M."/>
            <person name="Rokhsar D."/>
            <person name="Grimwood J."/>
            <person name="Schmutz J."/>
            <person name="Juenger T."/>
        </authorList>
    </citation>
    <scope>NUCLEOTIDE SEQUENCE [LARGE SCALE GENOMIC DNA]</scope>
    <source>
        <strain evidence="3">cv. HAL2</strain>
    </source>
</reference>
<proteinExistence type="predicted"/>
<evidence type="ECO:0000256" key="1">
    <source>
        <dbReference type="SAM" id="SignalP"/>
    </source>
</evidence>
<name>A0A2T7F1Z5_9POAL</name>
<keyword evidence="1" id="KW-0732">Signal</keyword>
<feature type="signal peptide" evidence="1">
    <location>
        <begin position="1"/>
        <end position="21"/>
    </location>
</feature>
<gene>
    <name evidence="2" type="ORF">GQ55_1G038300</name>
</gene>